<evidence type="ECO:0000259" key="11">
    <source>
        <dbReference type="SMART" id="SM00479"/>
    </source>
</evidence>
<dbReference type="RefSeq" id="XP_040623881.1">
    <property type="nucleotide sequence ID" value="XM_040770863.1"/>
</dbReference>
<evidence type="ECO:0000313" key="12">
    <source>
        <dbReference type="EMBL" id="EJT96983.1"/>
    </source>
</evidence>
<dbReference type="PANTHER" id="PTHR12801">
    <property type="entry name" value="RNA EXONUCLEASE REXO1 / RECO3 FAMILY MEMBER-RELATED"/>
    <property type="match status" value="1"/>
</dbReference>
<dbReference type="PANTHER" id="PTHR12801:SF45">
    <property type="entry name" value="RNA EXONUCLEASE 4"/>
    <property type="match status" value="1"/>
</dbReference>
<keyword evidence="6" id="KW-0378">Hydrolase</keyword>
<dbReference type="CDD" id="cd06144">
    <property type="entry name" value="REX4_like"/>
    <property type="match status" value="1"/>
</dbReference>
<evidence type="ECO:0000256" key="5">
    <source>
        <dbReference type="ARBA" id="ARBA00022722"/>
    </source>
</evidence>
<dbReference type="InterPro" id="IPR013520">
    <property type="entry name" value="Ribonucl_H"/>
</dbReference>
<dbReference type="GO" id="GO:0008408">
    <property type="term" value="F:3'-5' exonuclease activity"/>
    <property type="evidence" value="ECO:0007669"/>
    <property type="project" value="InterPro"/>
</dbReference>
<dbReference type="Gene3D" id="3.30.420.10">
    <property type="entry name" value="Ribonuclease H-like superfamily/Ribonuclease H"/>
    <property type="match status" value="1"/>
</dbReference>
<comment type="function">
    <text evidence="9">Exoribonuclease involved in ribosome biosynthesis. Involved in the processing of ITS1, the internal transcribed spacer localized between the 18S and 5.8S rRNAs.</text>
</comment>
<dbReference type="Proteomes" id="UP000030653">
    <property type="component" value="Unassembled WGS sequence"/>
</dbReference>
<dbReference type="HOGENOM" id="CLU_022453_6_0_1"/>
<reference evidence="12 13" key="1">
    <citation type="journal article" date="2012" name="Science">
        <title>The Paleozoic origin of enzymatic lignin decomposition reconstructed from 31 fungal genomes.</title>
        <authorList>
            <person name="Floudas D."/>
            <person name="Binder M."/>
            <person name="Riley R."/>
            <person name="Barry K."/>
            <person name="Blanchette R.A."/>
            <person name="Henrissat B."/>
            <person name="Martinez A.T."/>
            <person name="Otillar R."/>
            <person name="Spatafora J.W."/>
            <person name="Yadav J.S."/>
            <person name="Aerts A."/>
            <person name="Benoit I."/>
            <person name="Boyd A."/>
            <person name="Carlson A."/>
            <person name="Copeland A."/>
            <person name="Coutinho P.M."/>
            <person name="de Vries R.P."/>
            <person name="Ferreira P."/>
            <person name="Findley K."/>
            <person name="Foster B."/>
            <person name="Gaskell J."/>
            <person name="Glotzer D."/>
            <person name="Gorecki P."/>
            <person name="Heitman J."/>
            <person name="Hesse C."/>
            <person name="Hori C."/>
            <person name="Igarashi K."/>
            <person name="Jurgens J.A."/>
            <person name="Kallen N."/>
            <person name="Kersten P."/>
            <person name="Kohler A."/>
            <person name="Kuees U."/>
            <person name="Kumar T.K.A."/>
            <person name="Kuo A."/>
            <person name="LaButti K."/>
            <person name="Larrondo L.F."/>
            <person name="Lindquist E."/>
            <person name="Ling A."/>
            <person name="Lombard V."/>
            <person name="Lucas S."/>
            <person name="Lundell T."/>
            <person name="Martin R."/>
            <person name="McLaughlin D.J."/>
            <person name="Morgenstern I."/>
            <person name="Morin E."/>
            <person name="Murat C."/>
            <person name="Nagy L.G."/>
            <person name="Nolan M."/>
            <person name="Ohm R.A."/>
            <person name="Patyshakuliyeva A."/>
            <person name="Rokas A."/>
            <person name="Ruiz-Duenas F.J."/>
            <person name="Sabat G."/>
            <person name="Salamov A."/>
            <person name="Samejima M."/>
            <person name="Schmutz J."/>
            <person name="Slot J.C."/>
            <person name="St John F."/>
            <person name="Stenlid J."/>
            <person name="Sun H."/>
            <person name="Sun S."/>
            <person name="Syed K."/>
            <person name="Tsang A."/>
            <person name="Wiebenga A."/>
            <person name="Young D."/>
            <person name="Pisabarro A."/>
            <person name="Eastwood D.C."/>
            <person name="Martin F."/>
            <person name="Cullen D."/>
            <person name="Grigoriev I.V."/>
            <person name="Hibbett D.S."/>
        </authorList>
    </citation>
    <scope>NUCLEOTIDE SEQUENCE [LARGE SCALE GENOMIC DNA]</scope>
    <source>
        <strain evidence="12 13">DJM-731 SS1</strain>
    </source>
</reference>
<feature type="region of interest" description="Disordered" evidence="10">
    <location>
        <begin position="290"/>
        <end position="315"/>
    </location>
</feature>
<evidence type="ECO:0000256" key="1">
    <source>
        <dbReference type="ARBA" id="ARBA00004123"/>
    </source>
</evidence>
<comment type="similarity">
    <text evidence="2">Belongs to the REXO4 family.</text>
</comment>
<evidence type="ECO:0000256" key="9">
    <source>
        <dbReference type="ARBA" id="ARBA00025599"/>
    </source>
</evidence>
<evidence type="ECO:0000256" key="7">
    <source>
        <dbReference type="ARBA" id="ARBA00022839"/>
    </source>
</evidence>
<name>M5FPD0_DACPD</name>
<dbReference type="InterPro" id="IPR047021">
    <property type="entry name" value="REXO1/3/4-like"/>
</dbReference>
<comment type="subcellular location">
    <subcellularLocation>
        <location evidence="1">Nucleus</location>
    </subcellularLocation>
</comment>
<dbReference type="AlphaFoldDB" id="M5FPD0"/>
<feature type="domain" description="Exonuclease" evidence="11">
    <location>
        <begin position="121"/>
        <end position="282"/>
    </location>
</feature>
<organism evidence="12 13">
    <name type="scientific">Dacryopinax primogenitus (strain DJM 731)</name>
    <name type="common">Brown rot fungus</name>
    <dbReference type="NCBI Taxonomy" id="1858805"/>
    <lineage>
        <taxon>Eukaryota</taxon>
        <taxon>Fungi</taxon>
        <taxon>Dikarya</taxon>
        <taxon>Basidiomycota</taxon>
        <taxon>Agaricomycotina</taxon>
        <taxon>Dacrymycetes</taxon>
        <taxon>Dacrymycetales</taxon>
        <taxon>Dacrymycetaceae</taxon>
        <taxon>Dacryopinax</taxon>
    </lineage>
</organism>
<feature type="compositionally biased region" description="Basic and acidic residues" evidence="10">
    <location>
        <begin position="291"/>
        <end position="306"/>
    </location>
</feature>
<evidence type="ECO:0000256" key="3">
    <source>
        <dbReference type="ARBA" id="ARBA00016937"/>
    </source>
</evidence>
<gene>
    <name evidence="12" type="ORF">DACRYDRAFT_119781</name>
</gene>
<dbReference type="EMBL" id="JH795879">
    <property type="protein sequence ID" value="EJT96983.1"/>
    <property type="molecule type" value="Genomic_DNA"/>
</dbReference>
<sequence>MSLSADKPNKPAVSSNWEALKKSIGANNGPRGIKRKRGGFHERTSNTIQNVPNKTATSGENEEIESFPRGNTYAEVVRSTAKASAHTVTEPVTKRPKTVTDEMRSLVLGTLSKSQEAEQGKYVALDCEMVGVGPNGSQSSLARVSVVNYHGAVLLDKFVRQMERVTDYRTRWSGIRPKDLQGAEEFKVVQAEVAKLMDDRIVVGHALSHDMQALLLSHPHHHTRDTQTYAELRKLAKTKQPALRKLIQLELGLDIQAGEHDSITDARASMALFRLHKNAWDRTLPASHHLLAKDGKGRPGKGKTESDNVGGRKGISSGLSVVTRVKEKNGVVSTRMSGKGRKHVEEEDGGSVRTRTESAWWETLTEDGKQHNMKGRKASLRMRT</sequence>
<proteinExistence type="inferred from homology"/>
<dbReference type="InterPro" id="IPR036397">
    <property type="entry name" value="RNaseH_sf"/>
</dbReference>
<keyword evidence="7" id="KW-0269">Exonuclease</keyword>
<dbReference type="SMART" id="SM00479">
    <property type="entry name" value="EXOIII"/>
    <property type="match status" value="1"/>
</dbReference>
<dbReference type="Pfam" id="PF00929">
    <property type="entry name" value="RNase_T"/>
    <property type="match status" value="1"/>
</dbReference>
<protein>
    <recommendedName>
        <fullName evidence="3">RNA exonuclease 4</fullName>
    </recommendedName>
</protein>
<dbReference type="GO" id="GO:0006364">
    <property type="term" value="P:rRNA processing"/>
    <property type="evidence" value="ECO:0007669"/>
    <property type="project" value="UniProtKB-KW"/>
</dbReference>
<evidence type="ECO:0000313" key="13">
    <source>
        <dbReference type="Proteomes" id="UP000030653"/>
    </source>
</evidence>
<keyword evidence="13" id="KW-1185">Reference proteome</keyword>
<evidence type="ECO:0000256" key="8">
    <source>
        <dbReference type="ARBA" id="ARBA00023242"/>
    </source>
</evidence>
<dbReference type="InterPro" id="IPR037431">
    <property type="entry name" value="REX4_DEDDh_dom"/>
</dbReference>
<dbReference type="STRING" id="1858805.M5FPD0"/>
<feature type="region of interest" description="Disordered" evidence="10">
    <location>
        <begin position="1"/>
        <end position="45"/>
    </location>
</feature>
<keyword evidence="8" id="KW-0539">Nucleus</keyword>
<dbReference type="OrthoDB" id="8191639at2759"/>
<evidence type="ECO:0000256" key="2">
    <source>
        <dbReference type="ARBA" id="ARBA00010489"/>
    </source>
</evidence>
<accession>M5FPD0</accession>
<evidence type="ECO:0000256" key="4">
    <source>
        <dbReference type="ARBA" id="ARBA00022552"/>
    </source>
</evidence>
<dbReference type="GO" id="GO:0003676">
    <property type="term" value="F:nucleic acid binding"/>
    <property type="evidence" value="ECO:0007669"/>
    <property type="project" value="InterPro"/>
</dbReference>
<dbReference type="GO" id="GO:0005634">
    <property type="term" value="C:nucleus"/>
    <property type="evidence" value="ECO:0007669"/>
    <property type="project" value="UniProtKB-SubCell"/>
</dbReference>
<evidence type="ECO:0000256" key="10">
    <source>
        <dbReference type="SAM" id="MobiDB-lite"/>
    </source>
</evidence>
<keyword evidence="4" id="KW-0698">rRNA processing</keyword>
<dbReference type="SUPFAM" id="SSF53098">
    <property type="entry name" value="Ribonuclease H-like"/>
    <property type="match status" value="1"/>
</dbReference>
<keyword evidence="5" id="KW-0540">Nuclease</keyword>
<dbReference type="FunFam" id="3.30.420.10:FF:000007">
    <property type="entry name" value="Interferon-stimulated exonuclease gene 20"/>
    <property type="match status" value="1"/>
</dbReference>
<dbReference type="InterPro" id="IPR012337">
    <property type="entry name" value="RNaseH-like_sf"/>
</dbReference>
<evidence type="ECO:0000256" key="6">
    <source>
        <dbReference type="ARBA" id="ARBA00022801"/>
    </source>
</evidence>
<dbReference type="GeneID" id="63685925"/>